<feature type="region of interest" description="Disordered" evidence="5">
    <location>
        <begin position="91"/>
        <end position="116"/>
    </location>
</feature>
<dbReference type="Pfam" id="PF01497">
    <property type="entry name" value="Peripla_BP_2"/>
    <property type="match status" value="1"/>
</dbReference>
<dbReference type="PANTHER" id="PTHR30532">
    <property type="entry name" value="IRON III DICITRATE-BINDING PERIPLASMIC PROTEIN"/>
    <property type="match status" value="1"/>
</dbReference>
<name>A0AA91SS77_9MYCO</name>
<dbReference type="InterPro" id="IPR002491">
    <property type="entry name" value="ABC_transptr_periplasmic_BD"/>
</dbReference>
<dbReference type="SUPFAM" id="SSF53807">
    <property type="entry name" value="Helical backbone' metal receptor"/>
    <property type="match status" value="1"/>
</dbReference>
<proteinExistence type="inferred from homology"/>
<evidence type="ECO:0000259" key="6">
    <source>
        <dbReference type="PROSITE" id="PS50983"/>
    </source>
</evidence>
<comment type="subcellular location">
    <subcellularLocation>
        <location evidence="1">Cell envelope</location>
    </subcellularLocation>
</comment>
<comment type="similarity">
    <text evidence="2">Belongs to the bacterial solute-binding protein 8 family.</text>
</comment>
<protein>
    <submittedName>
        <fullName evidence="7">Fe3+-citrate ABC transporter substrate-binding protein</fullName>
    </submittedName>
</protein>
<dbReference type="PROSITE" id="PS50983">
    <property type="entry name" value="FE_B12_PBP"/>
    <property type="match status" value="1"/>
</dbReference>
<dbReference type="Proteomes" id="UP000193577">
    <property type="component" value="Unassembled WGS sequence"/>
</dbReference>
<sequence length="400" mass="40767">MPCPILRHRSVTVNHVLNSGESLRAAGPAPAGTTAGNTPGTTAGNTALTTAIAVALTVAFATGCTSDDTAAPTESMTSVITSTTTIAGAGVLGNQRRPDESCAPEPAPADPGSSLRTVTNAEGVDPETVEVPADPQRIVALAIDQLDALCALGLQSRLVGVGVPPPSYLGAVVHDTPGVGPRDTPDPGAIEAADPELILGSVPGSQQVCPELAAIAPTVLTGADGARWQATLRAVAAATGRAEAVDGLLDRFAEDAARGGAEADTAHYQASIVQLTEDSVRVYGAVNFPATVLKAAGLDRPAAQRFTDKPFVEIAADAAALQGDADLSAADADIIYVSFDSPAAKDRAPAVFDSPAWRALAANRDNRVFIVNNEVWHLGQGLVAAYGVLDDLQWVNAPIN</sequence>
<dbReference type="Gene3D" id="3.40.50.1980">
    <property type="entry name" value="Nitrogenase molybdenum iron protein domain"/>
    <property type="match status" value="2"/>
</dbReference>
<organism evidence="7 8">
    <name type="scientific">Mycolicibacillus koreensis</name>
    <dbReference type="NCBI Taxonomy" id="1069220"/>
    <lineage>
        <taxon>Bacteria</taxon>
        <taxon>Bacillati</taxon>
        <taxon>Actinomycetota</taxon>
        <taxon>Actinomycetes</taxon>
        <taxon>Mycobacteriales</taxon>
        <taxon>Mycobacteriaceae</taxon>
        <taxon>Mycolicibacillus</taxon>
    </lineage>
</organism>
<dbReference type="GO" id="GO:1901678">
    <property type="term" value="P:iron coordination entity transport"/>
    <property type="evidence" value="ECO:0007669"/>
    <property type="project" value="UniProtKB-ARBA"/>
</dbReference>
<evidence type="ECO:0000256" key="3">
    <source>
        <dbReference type="ARBA" id="ARBA00022448"/>
    </source>
</evidence>
<evidence type="ECO:0000256" key="4">
    <source>
        <dbReference type="ARBA" id="ARBA00022729"/>
    </source>
</evidence>
<dbReference type="AlphaFoldDB" id="A0AA91SS77"/>
<feature type="compositionally biased region" description="Low complexity" evidence="5">
    <location>
        <begin position="25"/>
        <end position="42"/>
    </location>
</feature>
<evidence type="ECO:0000256" key="1">
    <source>
        <dbReference type="ARBA" id="ARBA00004196"/>
    </source>
</evidence>
<evidence type="ECO:0000313" key="7">
    <source>
        <dbReference type="EMBL" id="OSC34144.1"/>
    </source>
</evidence>
<evidence type="ECO:0000313" key="8">
    <source>
        <dbReference type="Proteomes" id="UP000193577"/>
    </source>
</evidence>
<dbReference type="InterPro" id="IPR051313">
    <property type="entry name" value="Bact_iron-sidero_bind"/>
</dbReference>
<dbReference type="GO" id="GO:0030288">
    <property type="term" value="C:outer membrane-bounded periplasmic space"/>
    <property type="evidence" value="ECO:0007669"/>
    <property type="project" value="TreeGrafter"/>
</dbReference>
<evidence type="ECO:0000256" key="5">
    <source>
        <dbReference type="SAM" id="MobiDB-lite"/>
    </source>
</evidence>
<evidence type="ECO:0000256" key="2">
    <source>
        <dbReference type="ARBA" id="ARBA00008814"/>
    </source>
</evidence>
<dbReference type="PANTHER" id="PTHR30532:SF25">
    <property type="entry name" value="IRON(III) DICITRATE-BINDING PERIPLASMIC PROTEIN"/>
    <property type="match status" value="1"/>
</dbReference>
<keyword evidence="3" id="KW-0813">Transport</keyword>
<feature type="domain" description="Fe/B12 periplasmic-binding" evidence="6">
    <location>
        <begin position="137"/>
        <end position="400"/>
    </location>
</feature>
<keyword evidence="8" id="KW-1185">Reference proteome</keyword>
<comment type="caution">
    <text evidence="7">The sequence shown here is derived from an EMBL/GenBank/DDBJ whole genome shotgun (WGS) entry which is preliminary data.</text>
</comment>
<feature type="region of interest" description="Disordered" evidence="5">
    <location>
        <begin position="22"/>
        <end position="42"/>
    </location>
</feature>
<reference evidence="7 8" key="1">
    <citation type="submission" date="2017-04" db="EMBL/GenBank/DDBJ databases">
        <title>The new phylogeny of genus Mycobacterium.</title>
        <authorList>
            <person name="Tortoli E."/>
            <person name="Trovato A."/>
            <person name="Cirillo D.M."/>
        </authorList>
    </citation>
    <scope>NUCLEOTIDE SEQUENCE [LARGE SCALE GENOMIC DNA]</scope>
    <source>
        <strain evidence="7 8">KCTC 19819</strain>
    </source>
</reference>
<gene>
    <name evidence="7" type="ORF">B8W67_08070</name>
</gene>
<accession>A0AA91SS77</accession>
<dbReference type="EMBL" id="NCXO01000013">
    <property type="protein sequence ID" value="OSC34144.1"/>
    <property type="molecule type" value="Genomic_DNA"/>
</dbReference>
<keyword evidence="4" id="KW-0732">Signal</keyword>